<protein>
    <submittedName>
        <fullName evidence="2">DUF1330 domain-containing protein</fullName>
    </submittedName>
</protein>
<dbReference type="OrthoDB" id="9806380at2"/>
<feature type="domain" description="DUF1330" evidence="1">
    <location>
        <begin position="41"/>
        <end position="134"/>
    </location>
</feature>
<dbReference type="EMBL" id="SRLE01000005">
    <property type="protein sequence ID" value="TGD74612.1"/>
    <property type="molecule type" value="Genomic_DNA"/>
</dbReference>
<reference evidence="2 3" key="1">
    <citation type="submission" date="2019-04" db="EMBL/GenBank/DDBJ databases">
        <title>Taxonomy of novel Haliea sp. from mangrove soil of West Coast of India.</title>
        <authorList>
            <person name="Verma A."/>
            <person name="Kumar P."/>
            <person name="Krishnamurthi S."/>
        </authorList>
    </citation>
    <scope>NUCLEOTIDE SEQUENCE [LARGE SCALE GENOMIC DNA]</scope>
    <source>
        <strain evidence="2 3">SAOS-164</strain>
    </source>
</reference>
<evidence type="ECO:0000313" key="3">
    <source>
        <dbReference type="Proteomes" id="UP000298050"/>
    </source>
</evidence>
<dbReference type="Proteomes" id="UP000298050">
    <property type="component" value="Unassembled WGS sequence"/>
</dbReference>
<dbReference type="PANTHER" id="PTHR41521">
    <property type="match status" value="1"/>
</dbReference>
<evidence type="ECO:0000259" key="1">
    <source>
        <dbReference type="Pfam" id="PF07045"/>
    </source>
</evidence>
<dbReference type="InterPro" id="IPR010753">
    <property type="entry name" value="DUF1330"/>
</dbReference>
<organism evidence="2 3">
    <name type="scientific">Mangrovimicrobium sediminis</name>
    <dbReference type="NCBI Taxonomy" id="2562682"/>
    <lineage>
        <taxon>Bacteria</taxon>
        <taxon>Pseudomonadati</taxon>
        <taxon>Pseudomonadota</taxon>
        <taxon>Gammaproteobacteria</taxon>
        <taxon>Cellvibrionales</taxon>
        <taxon>Halieaceae</taxon>
        <taxon>Mangrovimicrobium</taxon>
    </lineage>
</organism>
<name>A0A4Z0M4Q8_9GAMM</name>
<proteinExistence type="predicted"/>
<dbReference type="InterPro" id="IPR011008">
    <property type="entry name" value="Dimeric_a/b-barrel"/>
</dbReference>
<comment type="caution">
    <text evidence="2">The sequence shown here is derived from an EMBL/GenBank/DDBJ whole genome shotgun (WGS) entry which is preliminary data.</text>
</comment>
<dbReference type="AlphaFoldDB" id="A0A4Z0M4Q8"/>
<sequence>MRWPPGRDWWFNNMREKCQFLTAVQSNVPYVTERYPEARMTAYVIVDNDVIDPEPYREYLRLITPTVERYGGRYLVRAGRIHLHDTDWAPGRMVVIAFDDAAAARRWVEAEDVAPIHAMRRRHAHSRLVVIEGVDVAGDEPGVEGAA</sequence>
<dbReference type="Gene3D" id="3.30.70.100">
    <property type="match status" value="1"/>
</dbReference>
<dbReference type="PANTHER" id="PTHR41521:SF4">
    <property type="entry name" value="BLR0684 PROTEIN"/>
    <property type="match status" value="1"/>
</dbReference>
<dbReference type="SUPFAM" id="SSF54909">
    <property type="entry name" value="Dimeric alpha+beta barrel"/>
    <property type="match status" value="1"/>
</dbReference>
<evidence type="ECO:0000313" key="2">
    <source>
        <dbReference type="EMBL" id="TGD74612.1"/>
    </source>
</evidence>
<accession>A0A4Z0M4Q8</accession>
<keyword evidence="3" id="KW-1185">Reference proteome</keyword>
<dbReference type="Pfam" id="PF07045">
    <property type="entry name" value="DUF1330"/>
    <property type="match status" value="1"/>
</dbReference>
<gene>
    <name evidence="2" type="ORF">E4634_05255</name>
</gene>